<keyword evidence="4" id="KW-1185">Reference proteome</keyword>
<protein>
    <recommendedName>
        <fullName evidence="5">DUF262 domain-containing protein</fullName>
    </recommendedName>
</protein>
<dbReference type="STRING" id="1742973.COMA2_10206"/>
<accession>A0A0S4L4B9</accession>
<sequence length="541" mass="63014">MKAEERAISNILTEQICYEIPPYQRPYSWEQENTQQLLEDVWEAYGANDNEYFIGSLITIEKERDRRYEVVDGQQRLTTLNLIFARLRDHIADEAAKAELGKRILPRNVLTGEAETPRLLLRKKDQAFFRKYVVDAQALAEKDREDLEAPQRHLAENLEAVDKFCENKSQQVLRLFANYLLSKVYVVFVTTYSWQSAYRLFNVLNARGMSLSNADLIKNILFSQLGPQASRSEELEERWLELEEEVGIERLDAFFGHHRTALTAIKAQKTLHEEIEPLIRETKGGPFAFLENVIVSAQNYMQIGGDDFEDPSTLRSLRGLRRVAYDEWIPPLLAYLNQPVPGLPEQEFVGLLEKITIQSWVRRLGRTARITAYHQLISAIKDGKRADDVRQIFRKNAKNTEFLELLGGELYGKPFDAAVLLRLEEATQDESVSKTYSGSVTIEHVLPQALKDDYWKIRFSDEQHKIWLHRLGNLALLSGPKNYKAQYYDFERKKRIYSDRNKKVSFDITKEVCDQPEWAVEIIKRRHERLLKLAEQVWTIE</sequence>
<reference evidence="4" key="1">
    <citation type="submission" date="2015-10" db="EMBL/GenBank/DDBJ databases">
        <authorList>
            <person name="Luecker S."/>
            <person name="Luecker S."/>
        </authorList>
    </citation>
    <scope>NUCLEOTIDE SEQUENCE [LARGE SCALE GENOMIC DNA]</scope>
</reference>
<evidence type="ECO:0000313" key="3">
    <source>
        <dbReference type="EMBL" id="CUS31625.1"/>
    </source>
</evidence>
<dbReference type="Pfam" id="PF07510">
    <property type="entry name" value="GmrSD_C"/>
    <property type="match status" value="1"/>
</dbReference>
<dbReference type="Proteomes" id="UP000198736">
    <property type="component" value="Unassembled WGS sequence"/>
</dbReference>
<dbReference type="OrthoDB" id="3654724at2"/>
<gene>
    <name evidence="3" type="ORF">COMA2_10206</name>
</gene>
<dbReference type="PANTHER" id="PTHR35149:SF2">
    <property type="entry name" value="DUF262 DOMAIN-CONTAINING PROTEIN"/>
    <property type="match status" value="1"/>
</dbReference>
<evidence type="ECO:0000313" key="4">
    <source>
        <dbReference type="Proteomes" id="UP000198736"/>
    </source>
</evidence>
<dbReference type="InterPro" id="IPR011089">
    <property type="entry name" value="GmrSD_C"/>
</dbReference>
<dbReference type="PANTHER" id="PTHR35149">
    <property type="entry name" value="SLL5132 PROTEIN"/>
    <property type="match status" value="1"/>
</dbReference>
<dbReference type="EMBL" id="CZPZ01000001">
    <property type="protein sequence ID" value="CUS31625.1"/>
    <property type="molecule type" value="Genomic_DNA"/>
</dbReference>
<dbReference type="RefSeq" id="WP_090893835.1">
    <property type="nucleotide sequence ID" value="NZ_CZPZ01000001.1"/>
</dbReference>
<name>A0A0S4L4B9_9BACT</name>
<evidence type="ECO:0000259" key="1">
    <source>
        <dbReference type="Pfam" id="PF03235"/>
    </source>
</evidence>
<proteinExistence type="predicted"/>
<feature type="domain" description="GmrSD restriction endonucleases N-terminal" evidence="1">
    <location>
        <begin position="9"/>
        <end position="222"/>
    </location>
</feature>
<feature type="domain" description="GmrSD restriction endonucleases C-terminal" evidence="2">
    <location>
        <begin position="403"/>
        <end position="532"/>
    </location>
</feature>
<organism evidence="3 4">
    <name type="scientific">Candidatus Nitrospira nitrificans</name>
    <dbReference type="NCBI Taxonomy" id="1742973"/>
    <lineage>
        <taxon>Bacteria</taxon>
        <taxon>Pseudomonadati</taxon>
        <taxon>Nitrospirota</taxon>
        <taxon>Nitrospiria</taxon>
        <taxon>Nitrospirales</taxon>
        <taxon>Nitrospiraceae</taxon>
        <taxon>Nitrospira</taxon>
    </lineage>
</organism>
<dbReference type="AlphaFoldDB" id="A0A0S4L4B9"/>
<evidence type="ECO:0000259" key="2">
    <source>
        <dbReference type="Pfam" id="PF07510"/>
    </source>
</evidence>
<dbReference type="Pfam" id="PF03235">
    <property type="entry name" value="GmrSD_N"/>
    <property type="match status" value="1"/>
</dbReference>
<evidence type="ECO:0008006" key="5">
    <source>
        <dbReference type="Google" id="ProtNLM"/>
    </source>
</evidence>
<dbReference type="InterPro" id="IPR004919">
    <property type="entry name" value="GmrSD_N"/>
</dbReference>